<gene>
    <name evidence="1" type="ORF">SCLCIDRAFT_1223096</name>
</gene>
<dbReference type="AlphaFoldDB" id="A0A0C3DAK2"/>
<name>A0A0C3DAK2_9AGAM</name>
<reference evidence="1 2" key="1">
    <citation type="submission" date="2014-04" db="EMBL/GenBank/DDBJ databases">
        <authorList>
            <consortium name="DOE Joint Genome Institute"/>
            <person name="Kuo A."/>
            <person name="Kohler A."/>
            <person name="Nagy L.G."/>
            <person name="Floudas D."/>
            <person name="Copeland A."/>
            <person name="Barry K.W."/>
            <person name="Cichocki N."/>
            <person name="Veneault-Fourrey C."/>
            <person name="LaButti K."/>
            <person name="Lindquist E.A."/>
            <person name="Lipzen A."/>
            <person name="Lundell T."/>
            <person name="Morin E."/>
            <person name="Murat C."/>
            <person name="Sun H."/>
            <person name="Tunlid A."/>
            <person name="Henrissat B."/>
            <person name="Grigoriev I.V."/>
            <person name="Hibbett D.S."/>
            <person name="Martin F."/>
            <person name="Nordberg H.P."/>
            <person name="Cantor M.N."/>
            <person name="Hua S.X."/>
        </authorList>
    </citation>
    <scope>NUCLEOTIDE SEQUENCE [LARGE SCALE GENOMIC DNA]</scope>
    <source>
        <strain evidence="1 2">Foug A</strain>
    </source>
</reference>
<evidence type="ECO:0000313" key="1">
    <source>
        <dbReference type="EMBL" id="KIM53106.1"/>
    </source>
</evidence>
<dbReference type="Proteomes" id="UP000053989">
    <property type="component" value="Unassembled WGS sequence"/>
</dbReference>
<dbReference type="EMBL" id="KN822189">
    <property type="protein sequence ID" value="KIM53106.1"/>
    <property type="molecule type" value="Genomic_DNA"/>
</dbReference>
<organism evidence="1 2">
    <name type="scientific">Scleroderma citrinum Foug A</name>
    <dbReference type="NCBI Taxonomy" id="1036808"/>
    <lineage>
        <taxon>Eukaryota</taxon>
        <taxon>Fungi</taxon>
        <taxon>Dikarya</taxon>
        <taxon>Basidiomycota</taxon>
        <taxon>Agaricomycotina</taxon>
        <taxon>Agaricomycetes</taxon>
        <taxon>Agaricomycetidae</taxon>
        <taxon>Boletales</taxon>
        <taxon>Sclerodermatineae</taxon>
        <taxon>Sclerodermataceae</taxon>
        <taxon>Scleroderma</taxon>
    </lineage>
</organism>
<proteinExistence type="predicted"/>
<reference evidence="2" key="2">
    <citation type="submission" date="2015-01" db="EMBL/GenBank/DDBJ databases">
        <title>Evolutionary Origins and Diversification of the Mycorrhizal Mutualists.</title>
        <authorList>
            <consortium name="DOE Joint Genome Institute"/>
            <consortium name="Mycorrhizal Genomics Consortium"/>
            <person name="Kohler A."/>
            <person name="Kuo A."/>
            <person name="Nagy L.G."/>
            <person name="Floudas D."/>
            <person name="Copeland A."/>
            <person name="Barry K.W."/>
            <person name="Cichocki N."/>
            <person name="Veneault-Fourrey C."/>
            <person name="LaButti K."/>
            <person name="Lindquist E.A."/>
            <person name="Lipzen A."/>
            <person name="Lundell T."/>
            <person name="Morin E."/>
            <person name="Murat C."/>
            <person name="Riley R."/>
            <person name="Ohm R."/>
            <person name="Sun H."/>
            <person name="Tunlid A."/>
            <person name="Henrissat B."/>
            <person name="Grigoriev I.V."/>
            <person name="Hibbett D.S."/>
            <person name="Martin F."/>
        </authorList>
    </citation>
    <scope>NUCLEOTIDE SEQUENCE [LARGE SCALE GENOMIC DNA]</scope>
    <source>
        <strain evidence="2">Foug A</strain>
    </source>
</reference>
<evidence type="ECO:0000313" key="2">
    <source>
        <dbReference type="Proteomes" id="UP000053989"/>
    </source>
</evidence>
<dbReference type="HOGENOM" id="CLU_2962191_0_0_1"/>
<sequence>MRTIRWECEIEAIPGFVIRMPEEPVLPGGDGKRLIVWSVFLSAASAESQPLSAWLAWRM</sequence>
<dbReference type="InParanoid" id="A0A0C3DAK2"/>
<keyword evidence="2" id="KW-1185">Reference proteome</keyword>
<accession>A0A0C3DAK2</accession>
<protein>
    <submittedName>
        <fullName evidence="1">Uncharacterized protein</fullName>
    </submittedName>
</protein>